<dbReference type="Proteomes" id="UP000002009">
    <property type="component" value="Chromosome 9"/>
</dbReference>
<accession>C1ECF2</accession>
<dbReference type="RefSeq" id="XP_002504633.1">
    <property type="nucleotide sequence ID" value="XM_002504587.1"/>
</dbReference>
<sequence length="193" mass="20843">MEGDIKFDLDVTGTGFEVGLEEGKPFVNFKEPKVKFVNSNAATAAAHLQLGMSAGVESNVQVCFGGKICSGPAVELGQSVYAGIDTVASSKTADFEQDKCNPREFELSARFVEWDYPDNTKGECTIPDGKDGQLAGMGAYVQVPAPVFNIGIMNEYPAAVDLLPKYVSIYAHEGDDVLMKEVKHECSLMMLED</sequence>
<protein>
    <submittedName>
        <fullName evidence="1">Uncharacterized protein</fullName>
    </submittedName>
</protein>
<dbReference type="GeneID" id="8246181"/>
<gene>
    <name evidence="1" type="ORF">MICPUN_108910</name>
</gene>
<proteinExistence type="predicted"/>
<reference evidence="1 2" key="1">
    <citation type="journal article" date="2009" name="Science">
        <title>Green evolution and dynamic adaptations revealed by genomes of the marine picoeukaryotes Micromonas.</title>
        <authorList>
            <person name="Worden A.Z."/>
            <person name="Lee J.H."/>
            <person name="Mock T."/>
            <person name="Rouze P."/>
            <person name="Simmons M.P."/>
            <person name="Aerts A.L."/>
            <person name="Allen A.E."/>
            <person name="Cuvelier M.L."/>
            <person name="Derelle E."/>
            <person name="Everett M.V."/>
            <person name="Foulon E."/>
            <person name="Grimwood J."/>
            <person name="Gundlach H."/>
            <person name="Henrissat B."/>
            <person name="Napoli C."/>
            <person name="McDonald S.M."/>
            <person name="Parker M.S."/>
            <person name="Rombauts S."/>
            <person name="Salamov A."/>
            <person name="Von Dassow P."/>
            <person name="Badger J.H."/>
            <person name="Coutinho P.M."/>
            <person name="Demir E."/>
            <person name="Dubchak I."/>
            <person name="Gentemann C."/>
            <person name="Eikrem W."/>
            <person name="Gready J.E."/>
            <person name="John U."/>
            <person name="Lanier W."/>
            <person name="Lindquist E.A."/>
            <person name="Lucas S."/>
            <person name="Mayer K.F."/>
            <person name="Moreau H."/>
            <person name="Not F."/>
            <person name="Otillar R."/>
            <person name="Panaud O."/>
            <person name="Pangilinan J."/>
            <person name="Paulsen I."/>
            <person name="Piegu B."/>
            <person name="Poliakov A."/>
            <person name="Robbens S."/>
            <person name="Schmutz J."/>
            <person name="Toulza E."/>
            <person name="Wyss T."/>
            <person name="Zelensky A."/>
            <person name="Zhou K."/>
            <person name="Armbrust E.V."/>
            <person name="Bhattacharya D."/>
            <person name="Goodenough U.W."/>
            <person name="Van de Peer Y."/>
            <person name="Grigoriev I.V."/>
        </authorList>
    </citation>
    <scope>NUCLEOTIDE SEQUENCE [LARGE SCALE GENOMIC DNA]</scope>
    <source>
        <strain evidence="2">RCC299 / NOUM17</strain>
    </source>
</reference>
<name>C1ECF2_MICCC</name>
<dbReference type="AlphaFoldDB" id="C1ECF2"/>
<dbReference type="EMBL" id="CP001329">
    <property type="protein sequence ID" value="ACO65891.1"/>
    <property type="molecule type" value="Genomic_DNA"/>
</dbReference>
<dbReference type="InParanoid" id="C1ECF2"/>
<organism evidence="1 2">
    <name type="scientific">Micromonas commoda (strain RCC299 / NOUM17 / CCMP2709)</name>
    <name type="common">Picoplanktonic green alga</name>
    <dbReference type="NCBI Taxonomy" id="296587"/>
    <lineage>
        <taxon>Eukaryota</taxon>
        <taxon>Viridiplantae</taxon>
        <taxon>Chlorophyta</taxon>
        <taxon>Mamiellophyceae</taxon>
        <taxon>Mamiellales</taxon>
        <taxon>Mamiellaceae</taxon>
        <taxon>Micromonas</taxon>
    </lineage>
</organism>
<dbReference type="STRING" id="296587.C1ECF2"/>
<evidence type="ECO:0000313" key="1">
    <source>
        <dbReference type="EMBL" id="ACO65891.1"/>
    </source>
</evidence>
<evidence type="ECO:0000313" key="2">
    <source>
        <dbReference type="Proteomes" id="UP000002009"/>
    </source>
</evidence>
<dbReference type="KEGG" id="mis:MICPUN_108910"/>
<keyword evidence="2" id="KW-1185">Reference proteome</keyword>